<name>A0ABD0SG77_LOXSC</name>
<evidence type="ECO:0000313" key="3">
    <source>
        <dbReference type="Proteomes" id="UP001549921"/>
    </source>
</evidence>
<evidence type="ECO:0000256" key="1">
    <source>
        <dbReference type="SAM" id="SignalP"/>
    </source>
</evidence>
<accession>A0ABD0SG77</accession>
<organism evidence="2 3">
    <name type="scientific">Loxostege sticticalis</name>
    <name type="common">Beet webworm moth</name>
    <dbReference type="NCBI Taxonomy" id="481309"/>
    <lineage>
        <taxon>Eukaryota</taxon>
        <taxon>Metazoa</taxon>
        <taxon>Ecdysozoa</taxon>
        <taxon>Arthropoda</taxon>
        <taxon>Hexapoda</taxon>
        <taxon>Insecta</taxon>
        <taxon>Pterygota</taxon>
        <taxon>Neoptera</taxon>
        <taxon>Endopterygota</taxon>
        <taxon>Lepidoptera</taxon>
        <taxon>Glossata</taxon>
        <taxon>Ditrysia</taxon>
        <taxon>Pyraloidea</taxon>
        <taxon>Crambidae</taxon>
        <taxon>Pyraustinae</taxon>
        <taxon>Loxostege</taxon>
    </lineage>
</organism>
<dbReference type="Proteomes" id="UP001549921">
    <property type="component" value="Unassembled WGS sequence"/>
</dbReference>
<dbReference type="EMBL" id="JBEDNZ010000021">
    <property type="protein sequence ID" value="KAL0818846.1"/>
    <property type="molecule type" value="Genomic_DNA"/>
</dbReference>
<gene>
    <name evidence="2" type="ORF">ABMA28_008166</name>
</gene>
<evidence type="ECO:0000313" key="2">
    <source>
        <dbReference type="EMBL" id="KAL0818846.1"/>
    </source>
</evidence>
<feature type="chain" id="PRO_5044835635" evidence="1">
    <location>
        <begin position="25"/>
        <end position="214"/>
    </location>
</feature>
<proteinExistence type="predicted"/>
<feature type="signal peptide" evidence="1">
    <location>
        <begin position="1"/>
        <end position="24"/>
    </location>
</feature>
<sequence>MNRICTKLICFLSQLLRVEWLGSAKPDLFYSYRFPNCATNHPGAVLPVYFLSLKNPSHLNKVVPSLRFLTTISLLLYLVVSPKQTKLHYRFNSRALSINSLYRMMDVGPLPLCERQIAGNPVYLPFVGYDWRRAALIYETPAYHAKVGLTGGFLLASTIHNYMLYYGITVFGKELIPSQPHEEMLLQDVGNNFASESRLRLLRAVSHRSLVKPK</sequence>
<keyword evidence="1" id="KW-0732">Signal</keyword>
<dbReference type="AlphaFoldDB" id="A0ABD0SG77"/>
<reference evidence="2 3" key="1">
    <citation type="submission" date="2024-06" db="EMBL/GenBank/DDBJ databases">
        <title>A chromosome-level genome assembly of beet webworm, Loxostege sticticalis.</title>
        <authorList>
            <person name="Zhang Y."/>
        </authorList>
    </citation>
    <scope>NUCLEOTIDE SEQUENCE [LARGE SCALE GENOMIC DNA]</scope>
    <source>
        <strain evidence="2">AQ028</strain>
        <tissue evidence="2">Male pupae</tissue>
    </source>
</reference>
<protein>
    <submittedName>
        <fullName evidence="2">Uncharacterized protein</fullName>
    </submittedName>
</protein>
<comment type="caution">
    <text evidence="2">The sequence shown here is derived from an EMBL/GenBank/DDBJ whole genome shotgun (WGS) entry which is preliminary data.</text>
</comment>